<dbReference type="Gene3D" id="1.10.8.50">
    <property type="match status" value="1"/>
</dbReference>
<evidence type="ECO:0000256" key="9">
    <source>
        <dbReference type="ARBA" id="ARBA00023295"/>
    </source>
</evidence>
<dbReference type="Pfam" id="PF06831">
    <property type="entry name" value="H2TH"/>
    <property type="match status" value="1"/>
</dbReference>
<dbReference type="Gene3D" id="3.20.190.10">
    <property type="entry name" value="MutM-like, N-terminal"/>
    <property type="match status" value="1"/>
</dbReference>
<keyword evidence="5" id="KW-0238">DNA-binding</keyword>
<keyword evidence="4" id="KW-0378">Hydrolase</keyword>
<organism evidence="11 12">
    <name type="scientific">Synoicihabitans lomoniglobus</name>
    <dbReference type="NCBI Taxonomy" id="2909285"/>
    <lineage>
        <taxon>Bacteria</taxon>
        <taxon>Pseudomonadati</taxon>
        <taxon>Verrucomicrobiota</taxon>
        <taxon>Opitutia</taxon>
        <taxon>Opitutales</taxon>
        <taxon>Opitutaceae</taxon>
        <taxon>Synoicihabitans</taxon>
    </lineage>
</organism>
<dbReference type="EMBL" id="CP119075">
    <property type="protein sequence ID" value="WED66062.1"/>
    <property type="molecule type" value="Genomic_DNA"/>
</dbReference>
<dbReference type="RefSeq" id="WP_330931252.1">
    <property type="nucleotide sequence ID" value="NZ_CP119075.1"/>
</dbReference>
<dbReference type="GO" id="GO:0008270">
    <property type="term" value="F:zinc ion binding"/>
    <property type="evidence" value="ECO:0007669"/>
    <property type="project" value="InterPro"/>
</dbReference>
<evidence type="ECO:0000256" key="3">
    <source>
        <dbReference type="ARBA" id="ARBA00022763"/>
    </source>
</evidence>
<dbReference type="SMART" id="SM00898">
    <property type="entry name" value="Fapy_DNA_glyco"/>
    <property type="match status" value="1"/>
</dbReference>
<dbReference type="CDD" id="cd08773">
    <property type="entry name" value="FpgNei_N"/>
    <property type="match status" value="1"/>
</dbReference>
<name>A0AAF0CQA3_9BACT</name>
<dbReference type="SUPFAM" id="SSF81624">
    <property type="entry name" value="N-terminal domain of MutM-like DNA repair proteins"/>
    <property type="match status" value="1"/>
</dbReference>
<evidence type="ECO:0000313" key="11">
    <source>
        <dbReference type="EMBL" id="WED66062.1"/>
    </source>
</evidence>
<dbReference type="InterPro" id="IPR035937">
    <property type="entry name" value="FPG_N"/>
</dbReference>
<evidence type="ECO:0000256" key="1">
    <source>
        <dbReference type="ARBA" id="ARBA00001668"/>
    </source>
</evidence>
<dbReference type="PANTHER" id="PTHR22993:SF9">
    <property type="entry name" value="FORMAMIDOPYRIMIDINE-DNA GLYCOSYLASE"/>
    <property type="match status" value="1"/>
</dbReference>
<dbReference type="GO" id="GO:0003906">
    <property type="term" value="F:DNA-(apurinic or apyrimidinic site) endonuclease activity"/>
    <property type="evidence" value="ECO:0007669"/>
    <property type="project" value="InterPro"/>
</dbReference>
<evidence type="ECO:0000256" key="8">
    <source>
        <dbReference type="ARBA" id="ARBA00023268"/>
    </source>
</evidence>
<gene>
    <name evidence="11" type="ORF">PXH66_04275</name>
</gene>
<evidence type="ECO:0000259" key="10">
    <source>
        <dbReference type="PROSITE" id="PS51068"/>
    </source>
</evidence>
<dbReference type="GO" id="GO:0006284">
    <property type="term" value="P:base-excision repair"/>
    <property type="evidence" value="ECO:0007669"/>
    <property type="project" value="InterPro"/>
</dbReference>
<evidence type="ECO:0000256" key="6">
    <source>
        <dbReference type="ARBA" id="ARBA00023204"/>
    </source>
</evidence>
<comment type="catalytic activity">
    <reaction evidence="1">
        <text>Hydrolysis of DNA containing ring-opened 7-methylguanine residues, releasing 2,6-diamino-4-hydroxy-5-(N-methyl)formamidopyrimidine.</text>
        <dbReference type="EC" id="3.2.2.23"/>
    </reaction>
</comment>
<dbReference type="InterPro" id="IPR010979">
    <property type="entry name" value="Ribosomal_uS13-like_H2TH"/>
</dbReference>
<comment type="similarity">
    <text evidence="2">Belongs to the FPG family.</text>
</comment>
<dbReference type="Pfam" id="PF01149">
    <property type="entry name" value="Fapy_DNA_glyco"/>
    <property type="match status" value="1"/>
</dbReference>
<dbReference type="PANTHER" id="PTHR22993">
    <property type="entry name" value="FORMAMIDOPYRIMIDINE-DNA GLYCOSYLASE"/>
    <property type="match status" value="1"/>
</dbReference>
<keyword evidence="9" id="KW-0326">Glycosidase</keyword>
<proteinExistence type="inferred from homology"/>
<accession>A0AAF0CQA3</accession>
<dbReference type="Proteomes" id="UP001218638">
    <property type="component" value="Chromosome"/>
</dbReference>
<keyword evidence="8" id="KW-0511">Multifunctional enzyme</keyword>
<dbReference type="SUPFAM" id="SSF46946">
    <property type="entry name" value="S13-like H2TH domain"/>
    <property type="match status" value="1"/>
</dbReference>
<reference evidence="11" key="1">
    <citation type="submission" date="2023-03" db="EMBL/GenBank/DDBJ databases">
        <title>Lomoglobus Profundus gen. nov., sp. nov., a novel member of the phylum Verrucomicrobia, isolated from deep-marine sediment of South China Sea.</title>
        <authorList>
            <person name="Ahmad T."/>
            <person name="Ishaq S.E."/>
            <person name="Wang F."/>
        </authorList>
    </citation>
    <scope>NUCLEOTIDE SEQUENCE</scope>
    <source>
        <strain evidence="11">LMO-M01</strain>
    </source>
</reference>
<evidence type="ECO:0000256" key="2">
    <source>
        <dbReference type="ARBA" id="ARBA00009409"/>
    </source>
</evidence>
<keyword evidence="3" id="KW-0227">DNA damage</keyword>
<dbReference type="SMART" id="SM01232">
    <property type="entry name" value="H2TH"/>
    <property type="match status" value="1"/>
</dbReference>
<dbReference type="AlphaFoldDB" id="A0AAF0CQA3"/>
<dbReference type="GO" id="GO:0003684">
    <property type="term" value="F:damaged DNA binding"/>
    <property type="evidence" value="ECO:0007669"/>
    <property type="project" value="InterPro"/>
</dbReference>
<dbReference type="GO" id="GO:0008534">
    <property type="term" value="F:oxidized purine nucleobase lesion DNA N-glycosylase activity"/>
    <property type="evidence" value="ECO:0007669"/>
    <property type="project" value="UniProtKB-EC"/>
</dbReference>
<dbReference type="GO" id="GO:0016829">
    <property type="term" value="F:lyase activity"/>
    <property type="evidence" value="ECO:0007669"/>
    <property type="project" value="UniProtKB-KW"/>
</dbReference>
<evidence type="ECO:0000313" key="12">
    <source>
        <dbReference type="Proteomes" id="UP001218638"/>
    </source>
</evidence>
<sequence length="277" mass="30815">MPELAEVDFYRKRWHLAAVGQAVTRVRAHAAKKIFREAPATTIRRALTGATLVDSTAAAKQMVFRFDNGSWLGVHLGMTGQLTAAPPGHRADKHDHLILDTTKHALVFTDPRMFGGVRFHAGPEAPDWWTKIAPALTSAAFTKTALSDFLRRRARAPIKAVLLMQERFPGIGNWMADEILWRAQIHPAQPAGSLLPPEVSQLYREIRTVCRNAMKNIAGAGDYLPHDLNVGIPDTWLFNHRWRDGGTCPRSGVPLERAEIGGRTSCWSPVRQILRPS</sequence>
<dbReference type="InterPro" id="IPR015886">
    <property type="entry name" value="H2TH_FPG"/>
</dbReference>
<dbReference type="InterPro" id="IPR012319">
    <property type="entry name" value="FPG_cat"/>
</dbReference>
<keyword evidence="12" id="KW-1185">Reference proteome</keyword>
<keyword evidence="6" id="KW-0234">DNA repair</keyword>
<evidence type="ECO:0000256" key="4">
    <source>
        <dbReference type="ARBA" id="ARBA00022801"/>
    </source>
</evidence>
<evidence type="ECO:0000256" key="5">
    <source>
        <dbReference type="ARBA" id="ARBA00023125"/>
    </source>
</evidence>
<dbReference type="KEGG" id="slom:PXH66_04275"/>
<evidence type="ECO:0000256" key="7">
    <source>
        <dbReference type="ARBA" id="ARBA00023239"/>
    </source>
</evidence>
<dbReference type="PROSITE" id="PS51068">
    <property type="entry name" value="FPG_CAT"/>
    <property type="match status" value="1"/>
</dbReference>
<feature type="domain" description="Formamidopyrimidine-DNA glycosylase catalytic" evidence="10">
    <location>
        <begin position="2"/>
        <end position="115"/>
    </location>
</feature>
<keyword evidence="7" id="KW-0456">Lyase</keyword>
<protein>
    <submittedName>
        <fullName evidence="11">Fpg/Nei family DNA glycosylase</fullName>
    </submittedName>
</protein>